<evidence type="ECO:0000256" key="1">
    <source>
        <dbReference type="ARBA" id="ARBA00022679"/>
    </source>
</evidence>
<dbReference type="CDD" id="cd04301">
    <property type="entry name" value="NAT_SF"/>
    <property type="match status" value="1"/>
</dbReference>
<dbReference type="PANTHER" id="PTHR43877">
    <property type="entry name" value="AMINOALKYLPHOSPHONATE N-ACETYLTRANSFERASE-RELATED-RELATED"/>
    <property type="match status" value="1"/>
</dbReference>
<keyword evidence="5" id="KW-1185">Reference proteome</keyword>
<dbReference type="Proteomes" id="UP000758168">
    <property type="component" value="Unassembled WGS sequence"/>
</dbReference>
<dbReference type="RefSeq" id="WP_210057213.1">
    <property type="nucleotide sequence ID" value="NZ_BAAAMH010000010.1"/>
</dbReference>
<dbReference type="InterPro" id="IPR050832">
    <property type="entry name" value="Bact_Acetyltransf"/>
</dbReference>
<accession>A0ABS4ZAE8</accession>
<evidence type="ECO:0000259" key="3">
    <source>
        <dbReference type="PROSITE" id="PS51186"/>
    </source>
</evidence>
<dbReference type="Pfam" id="PF00583">
    <property type="entry name" value="Acetyltransf_1"/>
    <property type="match status" value="1"/>
</dbReference>
<protein>
    <submittedName>
        <fullName evidence="4">Ribosomal protein S18 acetylase RimI-like enzyme</fullName>
    </submittedName>
</protein>
<dbReference type="PANTHER" id="PTHR43877:SF1">
    <property type="entry name" value="ACETYLTRANSFERASE"/>
    <property type="match status" value="1"/>
</dbReference>
<organism evidence="4 5">
    <name type="scientific">Microlunatus capsulatus</name>
    <dbReference type="NCBI Taxonomy" id="99117"/>
    <lineage>
        <taxon>Bacteria</taxon>
        <taxon>Bacillati</taxon>
        <taxon>Actinomycetota</taxon>
        <taxon>Actinomycetes</taxon>
        <taxon>Propionibacteriales</taxon>
        <taxon>Propionibacteriaceae</taxon>
        <taxon>Microlunatus</taxon>
    </lineage>
</organism>
<keyword evidence="2" id="KW-0012">Acyltransferase</keyword>
<dbReference type="InterPro" id="IPR000182">
    <property type="entry name" value="GNAT_dom"/>
</dbReference>
<evidence type="ECO:0000313" key="5">
    <source>
        <dbReference type="Proteomes" id="UP000758168"/>
    </source>
</evidence>
<keyword evidence="1" id="KW-0808">Transferase</keyword>
<gene>
    <name evidence="4" type="ORF">JOF54_002944</name>
</gene>
<dbReference type="PROSITE" id="PS51186">
    <property type="entry name" value="GNAT"/>
    <property type="match status" value="1"/>
</dbReference>
<dbReference type="Gene3D" id="3.40.630.30">
    <property type="match status" value="1"/>
</dbReference>
<feature type="domain" description="N-acetyltransferase" evidence="3">
    <location>
        <begin position="4"/>
        <end position="156"/>
    </location>
</feature>
<evidence type="ECO:0000313" key="4">
    <source>
        <dbReference type="EMBL" id="MBP2418022.1"/>
    </source>
</evidence>
<proteinExistence type="predicted"/>
<comment type="caution">
    <text evidence="4">The sequence shown here is derived from an EMBL/GenBank/DDBJ whole genome shotgun (WGS) entry which is preliminary data.</text>
</comment>
<dbReference type="SUPFAM" id="SSF55729">
    <property type="entry name" value="Acyl-CoA N-acyltransferases (Nat)"/>
    <property type="match status" value="1"/>
</dbReference>
<evidence type="ECO:0000256" key="2">
    <source>
        <dbReference type="ARBA" id="ARBA00023315"/>
    </source>
</evidence>
<name>A0ABS4ZAE8_9ACTN</name>
<sequence>MPWIEVHPAAPENERALATLENAAWALEVRARPRMAVDEAFFGPHRQPHDVLVAVEEPEGVILGHVDLDRQFPVPSNAHVIRLLGLLVSPAARGQGIGAKLLAAAVEEARVRGARKVEVRALSTNATAIDLYERAGFVEEARFRDEFALVDGRLVDDVWFSRWIA</sequence>
<reference evidence="4 5" key="1">
    <citation type="submission" date="2021-03" db="EMBL/GenBank/DDBJ databases">
        <title>Sequencing the genomes of 1000 actinobacteria strains.</title>
        <authorList>
            <person name="Klenk H.-P."/>
        </authorList>
    </citation>
    <scope>NUCLEOTIDE SEQUENCE [LARGE SCALE GENOMIC DNA]</scope>
    <source>
        <strain evidence="4 5">DSM 12936</strain>
    </source>
</reference>
<dbReference type="EMBL" id="JAGIOB010000001">
    <property type="protein sequence ID" value="MBP2418022.1"/>
    <property type="molecule type" value="Genomic_DNA"/>
</dbReference>
<dbReference type="InterPro" id="IPR016181">
    <property type="entry name" value="Acyl_CoA_acyltransferase"/>
</dbReference>